<protein>
    <submittedName>
        <fullName evidence="1">Uncharacterized protein</fullName>
    </submittedName>
</protein>
<dbReference type="AlphaFoldDB" id="A0A1E4RTD5"/>
<reference evidence="2" key="1">
    <citation type="submission" date="2016-05" db="EMBL/GenBank/DDBJ databases">
        <title>Comparative genomics of biotechnologically important yeasts.</title>
        <authorList>
            <consortium name="DOE Joint Genome Institute"/>
            <person name="Riley R."/>
            <person name="Haridas S."/>
            <person name="Wolfe K.H."/>
            <person name="Lopes M.R."/>
            <person name="Hittinger C.T."/>
            <person name="Goker M."/>
            <person name="Salamov A."/>
            <person name="Wisecaver J."/>
            <person name="Long T.M."/>
            <person name="Aerts A.L."/>
            <person name="Barry K."/>
            <person name="Choi C."/>
            <person name="Clum A."/>
            <person name="Coughlan A.Y."/>
            <person name="Deshpande S."/>
            <person name="Douglass A.P."/>
            <person name="Hanson S.J."/>
            <person name="Klenk H.-P."/>
            <person name="Labutti K."/>
            <person name="Lapidus A."/>
            <person name="Lindquist E."/>
            <person name="Lipzen A."/>
            <person name="Meier-Kolthoff J.P."/>
            <person name="Ohm R.A."/>
            <person name="Otillar R.P."/>
            <person name="Pangilinan J."/>
            <person name="Peng Y."/>
            <person name="Rokas A."/>
            <person name="Rosa C.A."/>
            <person name="Scheuner C."/>
            <person name="Sibirny A.A."/>
            <person name="Slot J.C."/>
            <person name="Stielow J.B."/>
            <person name="Sun H."/>
            <person name="Kurtzman C.P."/>
            <person name="Blackwell M."/>
            <person name="Grigoriev I.V."/>
            <person name="Jeffries T.W."/>
        </authorList>
    </citation>
    <scope>NUCLEOTIDE SEQUENCE [LARGE SCALE GENOMIC DNA]</scope>
    <source>
        <strain evidence="2">NRRL Y-1933</strain>
    </source>
</reference>
<dbReference type="GeneID" id="30997023"/>
<dbReference type="OrthoDB" id="3986620at2759"/>
<name>A0A1E4RTD5_9ASCO</name>
<dbReference type="Proteomes" id="UP000095085">
    <property type="component" value="Unassembled WGS sequence"/>
</dbReference>
<organism evidence="1 2">
    <name type="scientific">Hyphopichia burtonii NRRL Y-1933</name>
    <dbReference type="NCBI Taxonomy" id="984485"/>
    <lineage>
        <taxon>Eukaryota</taxon>
        <taxon>Fungi</taxon>
        <taxon>Dikarya</taxon>
        <taxon>Ascomycota</taxon>
        <taxon>Saccharomycotina</taxon>
        <taxon>Pichiomycetes</taxon>
        <taxon>Debaryomycetaceae</taxon>
        <taxon>Hyphopichia</taxon>
    </lineage>
</organism>
<dbReference type="EMBL" id="KV454538">
    <property type="protein sequence ID" value="ODV70520.1"/>
    <property type="molecule type" value="Genomic_DNA"/>
</dbReference>
<gene>
    <name evidence="1" type="ORF">HYPBUDRAFT_160217</name>
</gene>
<proteinExistence type="predicted"/>
<evidence type="ECO:0000313" key="1">
    <source>
        <dbReference type="EMBL" id="ODV70520.1"/>
    </source>
</evidence>
<sequence>MIHDVELELSELFFLTKESLFLRFPPTSPSITITIDDFLISLTQKKPNYLQLIDYTYFLIKDEQLNLKQLLKVWEIRLVLLLFNNQLTFAKKEAINLNNSLYQFENGTSFQPNQPSLQMEASRMNSMSSNSSLNSLSKTAQPIYPLPKNNSGIIQYDLLILLLRLKSIPNLNLVNDIYKLSYQMRLGATAKDDGQLMIKLINLSYEIIVALSITKNYISLIQFLKSLRYDLQGQKTQLYEKYYSNITLLLIIIEILNHNDQSFEHIYSEVNNESVNCLAYVLDNVSPTLPTPTNEPVVESPEPETLKQVNHEEKRIQYEELRSKLNNGQITGRIICSLLGLWDLSNMYQGYFRETQGNKLVFKLQIEDHDAPEITKLDELTSEQLELRINLAYDQVTKKWSKHIHKVYGLE</sequence>
<dbReference type="RefSeq" id="XP_020079587.1">
    <property type="nucleotide sequence ID" value="XM_020222474.1"/>
</dbReference>
<keyword evidence="2" id="KW-1185">Reference proteome</keyword>
<evidence type="ECO:0000313" key="2">
    <source>
        <dbReference type="Proteomes" id="UP000095085"/>
    </source>
</evidence>
<accession>A0A1E4RTD5</accession>